<proteinExistence type="predicted"/>
<feature type="chain" id="PRO_5029840927" description="Lipoprotein" evidence="1">
    <location>
        <begin position="21"/>
        <end position="53"/>
    </location>
</feature>
<sequence>MPKFFTSLRLPLLAVVTSCALTSCFDHDKKCDPKPKPTICLTPTPTTSTGGTK</sequence>
<dbReference type="Proteomes" id="UP000441336">
    <property type="component" value="Unassembled WGS sequence"/>
</dbReference>
<organism evidence="2 3">
    <name type="scientific">Hymenobacter ginkgonis</name>
    <dbReference type="NCBI Taxonomy" id="2682976"/>
    <lineage>
        <taxon>Bacteria</taxon>
        <taxon>Pseudomonadati</taxon>
        <taxon>Bacteroidota</taxon>
        <taxon>Cytophagia</taxon>
        <taxon>Cytophagales</taxon>
        <taxon>Hymenobacteraceae</taxon>
        <taxon>Hymenobacter</taxon>
    </lineage>
</organism>
<gene>
    <name evidence="2" type="ORF">GO988_11845</name>
</gene>
<name>A0A7K1TF34_9BACT</name>
<comment type="caution">
    <text evidence="2">The sequence shown here is derived from an EMBL/GenBank/DDBJ whole genome shotgun (WGS) entry which is preliminary data.</text>
</comment>
<dbReference type="EMBL" id="WQKZ01000003">
    <property type="protein sequence ID" value="MVN77019.1"/>
    <property type="molecule type" value="Genomic_DNA"/>
</dbReference>
<feature type="signal peptide" evidence="1">
    <location>
        <begin position="1"/>
        <end position="20"/>
    </location>
</feature>
<reference evidence="2 3" key="1">
    <citation type="submission" date="2019-12" db="EMBL/GenBank/DDBJ databases">
        <title>Hymenobacter sp. HMF4947 Genome sequencing and assembly.</title>
        <authorList>
            <person name="Kang H."/>
            <person name="Cha I."/>
            <person name="Kim H."/>
            <person name="Joh K."/>
        </authorList>
    </citation>
    <scope>NUCLEOTIDE SEQUENCE [LARGE SCALE GENOMIC DNA]</scope>
    <source>
        <strain evidence="2 3">HMF4947</strain>
    </source>
</reference>
<protein>
    <recommendedName>
        <fullName evidence="4">Lipoprotein</fullName>
    </recommendedName>
</protein>
<accession>A0A7K1TF34</accession>
<evidence type="ECO:0000313" key="2">
    <source>
        <dbReference type="EMBL" id="MVN77019.1"/>
    </source>
</evidence>
<keyword evidence="1" id="KW-0732">Signal</keyword>
<dbReference type="RefSeq" id="WP_157565649.1">
    <property type="nucleotide sequence ID" value="NZ_WQKZ01000003.1"/>
</dbReference>
<evidence type="ECO:0000256" key="1">
    <source>
        <dbReference type="SAM" id="SignalP"/>
    </source>
</evidence>
<evidence type="ECO:0000313" key="3">
    <source>
        <dbReference type="Proteomes" id="UP000441336"/>
    </source>
</evidence>
<evidence type="ECO:0008006" key="4">
    <source>
        <dbReference type="Google" id="ProtNLM"/>
    </source>
</evidence>
<dbReference type="PROSITE" id="PS51257">
    <property type="entry name" value="PROKAR_LIPOPROTEIN"/>
    <property type="match status" value="1"/>
</dbReference>
<keyword evidence="3" id="KW-1185">Reference proteome</keyword>
<dbReference type="AlphaFoldDB" id="A0A7K1TF34"/>